<proteinExistence type="predicted"/>
<gene>
    <name evidence="2" type="ORF">GP486_003146</name>
</gene>
<keyword evidence="1" id="KW-1133">Transmembrane helix</keyword>
<sequence>MALSVLLVVLLGNEIFFFVRHIEKTPARLTLDFVINVYLAISGGQLLVTAATAGVLAGIETQNRIAYILGIVEACILFLLCGCGFATAFFFRKSLRLFVDHPEKFEPSNPTLLENHPLVLSGDSVGHPLDAPEGPSSRAFGIQQQRLFLVEGDISDPEEHEYHLWLALRRDERETGTIGGVGMLGFGNMPRVSGSRRAACMRSYEATNHDFVAVSSELAELRVGYHYRHVRHTRSHLCNRGGSAAATLIQALILPIPTVAFVILVRLRVWKKRVIFRSMTIEGAFFVIVAVVSVVLLVTAFAPSVRSDPLYVEARKSGQRPLVVCSLVSFIATLLGQIATVTLIFTK</sequence>
<keyword evidence="3" id="KW-1185">Reference proteome</keyword>
<evidence type="ECO:0000313" key="3">
    <source>
        <dbReference type="Proteomes" id="UP000750711"/>
    </source>
</evidence>
<evidence type="ECO:0000313" key="2">
    <source>
        <dbReference type="EMBL" id="KAH0562160.1"/>
    </source>
</evidence>
<name>A0A9P8RR19_9PEZI</name>
<feature type="transmembrane region" description="Helical" evidence="1">
    <location>
        <begin position="33"/>
        <end position="59"/>
    </location>
</feature>
<protein>
    <submittedName>
        <fullName evidence="2">Uncharacterized protein</fullName>
    </submittedName>
</protein>
<dbReference type="AlphaFoldDB" id="A0A9P8RR19"/>
<feature type="transmembrane region" description="Helical" evidence="1">
    <location>
        <begin position="279"/>
        <end position="301"/>
    </location>
</feature>
<feature type="transmembrane region" description="Helical" evidence="1">
    <location>
        <begin position="244"/>
        <end position="267"/>
    </location>
</feature>
<dbReference type="Proteomes" id="UP000750711">
    <property type="component" value="Unassembled WGS sequence"/>
</dbReference>
<evidence type="ECO:0000256" key="1">
    <source>
        <dbReference type="SAM" id="Phobius"/>
    </source>
</evidence>
<comment type="caution">
    <text evidence="2">The sequence shown here is derived from an EMBL/GenBank/DDBJ whole genome shotgun (WGS) entry which is preliminary data.</text>
</comment>
<keyword evidence="1" id="KW-0472">Membrane</keyword>
<feature type="transmembrane region" description="Helical" evidence="1">
    <location>
        <begin position="66"/>
        <end position="91"/>
    </location>
</feature>
<reference evidence="2" key="1">
    <citation type="submission" date="2021-03" db="EMBL/GenBank/DDBJ databases">
        <title>Comparative genomics and phylogenomic investigation of the class Geoglossomycetes provide insights into ecological specialization and systematics.</title>
        <authorList>
            <person name="Melie T."/>
            <person name="Pirro S."/>
            <person name="Miller A.N."/>
            <person name="Quandt A."/>
        </authorList>
    </citation>
    <scope>NUCLEOTIDE SEQUENCE</scope>
    <source>
        <strain evidence="2">CAQ_001_2017</strain>
    </source>
</reference>
<feature type="transmembrane region" description="Helical" evidence="1">
    <location>
        <begin position="321"/>
        <end position="345"/>
    </location>
</feature>
<accession>A0A9P8RR19</accession>
<dbReference type="EMBL" id="JAGHQM010000400">
    <property type="protein sequence ID" value="KAH0562160.1"/>
    <property type="molecule type" value="Genomic_DNA"/>
</dbReference>
<organism evidence="2 3">
    <name type="scientific">Trichoglossum hirsutum</name>
    <dbReference type="NCBI Taxonomy" id="265104"/>
    <lineage>
        <taxon>Eukaryota</taxon>
        <taxon>Fungi</taxon>
        <taxon>Dikarya</taxon>
        <taxon>Ascomycota</taxon>
        <taxon>Pezizomycotina</taxon>
        <taxon>Geoglossomycetes</taxon>
        <taxon>Geoglossales</taxon>
        <taxon>Geoglossaceae</taxon>
        <taxon>Trichoglossum</taxon>
    </lineage>
</organism>
<keyword evidence="1" id="KW-0812">Transmembrane</keyword>